<organism evidence="2 3">
    <name type="scientific">Tupaia chinensis</name>
    <name type="common">Chinese tree shrew</name>
    <name type="synonym">Tupaia belangeri chinensis</name>
    <dbReference type="NCBI Taxonomy" id="246437"/>
    <lineage>
        <taxon>Eukaryota</taxon>
        <taxon>Metazoa</taxon>
        <taxon>Chordata</taxon>
        <taxon>Craniata</taxon>
        <taxon>Vertebrata</taxon>
        <taxon>Euteleostomi</taxon>
        <taxon>Mammalia</taxon>
        <taxon>Eutheria</taxon>
        <taxon>Euarchontoglires</taxon>
        <taxon>Scandentia</taxon>
        <taxon>Tupaiidae</taxon>
        <taxon>Tupaia</taxon>
    </lineage>
</organism>
<gene>
    <name evidence="2" type="ORF">TREES_T100014938</name>
</gene>
<name>L9KTQ4_TUPCH</name>
<evidence type="ECO:0000256" key="1">
    <source>
        <dbReference type="SAM" id="SignalP"/>
    </source>
</evidence>
<dbReference type="InParanoid" id="L9KTQ4"/>
<reference evidence="3" key="2">
    <citation type="journal article" date="2013" name="Nat. Commun.">
        <title>Genome of the Chinese tree shrew.</title>
        <authorList>
            <person name="Fan Y."/>
            <person name="Huang Z.Y."/>
            <person name="Cao C.C."/>
            <person name="Chen C.S."/>
            <person name="Chen Y.X."/>
            <person name="Fan D.D."/>
            <person name="He J."/>
            <person name="Hou H.L."/>
            <person name="Hu L."/>
            <person name="Hu X.T."/>
            <person name="Jiang X.T."/>
            <person name="Lai R."/>
            <person name="Lang Y.S."/>
            <person name="Liang B."/>
            <person name="Liao S.G."/>
            <person name="Mu D."/>
            <person name="Ma Y.Y."/>
            <person name="Niu Y.Y."/>
            <person name="Sun X.Q."/>
            <person name="Xia J.Q."/>
            <person name="Xiao J."/>
            <person name="Xiong Z.Q."/>
            <person name="Xu L."/>
            <person name="Yang L."/>
            <person name="Zhang Y."/>
            <person name="Zhao W."/>
            <person name="Zhao X.D."/>
            <person name="Zheng Y.T."/>
            <person name="Zhou J.M."/>
            <person name="Zhu Y.B."/>
            <person name="Zhang G.J."/>
            <person name="Wang J."/>
            <person name="Yao Y.G."/>
        </authorList>
    </citation>
    <scope>NUCLEOTIDE SEQUENCE [LARGE SCALE GENOMIC DNA]</scope>
</reference>
<keyword evidence="3" id="KW-1185">Reference proteome</keyword>
<sequence>MLPLPWACSCTALIAAGAIACSGGREPQEDLLSWASYLEQGYKNHAFPLVSGDGKENPGVKTSTTAWLYSCSGVPIWPEPSVEVADSPSHPHRARQGLVVRDVFPGGLSPGLPGCSPQSFIGADRRLAENLLLPAQHSCRYNPACPPLGPAALKSKLAADGLNGLTERTLWLASVSEIAGATVKPLDWRLMSLDRNLPQLQAVCITSRPLKTQDWGSAVD</sequence>
<feature type="chain" id="PRO_5003999789" evidence="1">
    <location>
        <begin position="21"/>
        <end position="220"/>
    </location>
</feature>
<evidence type="ECO:0000313" key="3">
    <source>
        <dbReference type="Proteomes" id="UP000011518"/>
    </source>
</evidence>
<protein>
    <submittedName>
        <fullName evidence="2">Uncharacterized protein</fullName>
    </submittedName>
</protein>
<dbReference type="AlphaFoldDB" id="L9KTQ4"/>
<reference evidence="3" key="1">
    <citation type="submission" date="2012-07" db="EMBL/GenBank/DDBJ databases">
        <title>Genome of the Chinese tree shrew, a rising model animal genetically related to primates.</title>
        <authorList>
            <person name="Zhang G."/>
            <person name="Fan Y."/>
            <person name="Yao Y."/>
            <person name="Huang Z."/>
        </authorList>
    </citation>
    <scope>NUCLEOTIDE SEQUENCE [LARGE SCALE GENOMIC DNA]</scope>
</reference>
<dbReference type="Proteomes" id="UP000011518">
    <property type="component" value="Unassembled WGS sequence"/>
</dbReference>
<proteinExistence type="predicted"/>
<accession>L9KTQ4</accession>
<dbReference type="EMBL" id="KB320724">
    <property type="protein sequence ID" value="ELW64537.1"/>
    <property type="molecule type" value="Genomic_DNA"/>
</dbReference>
<feature type="signal peptide" evidence="1">
    <location>
        <begin position="1"/>
        <end position="20"/>
    </location>
</feature>
<evidence type="ECO:0000313" key="2">
    <source>
        <dbReference type="EMBL" id="ELW64537.1"/>
    </source>
</evidence>
<keyword evidence="1" id="KW-0732">Signal</keyword>